<dbReference type="SUPFAM" id="SSF47769">
    <property type="entry name" value="SAM/Pointed domain"/>
    <property type="match status" value="1"/>
</dbReference>
<dbReference type="InterPro" id="IPR013761">
    <property type="entry name" value="SAM/pointed_sf"/>
</dbReference>
<organism evidence="2">
    <name type="scientific">Mytilinidion resinicola</name>
    <dbReference type="NCBI Taxonomy" id="574789"/>
    <lineage>
        <taxon>Eukaryota</taxon>
        <taxon>Fungi</taxon>
        <taxon>Dikarya</taxon>
        <taxon>Ascomycota</taxon>
        <taxon>Pezizomycotina</taxon>
        <taxon>Dothideomycetes</taxon>
        <taxon>Pleosporomycetidae</taxon>
        <taxon>Mytilinidiales</taxon>
        <taxon>Mytilinidiaceae</taxon>
        <taxon>Mytilinidion</taxon>
    </lineage>
</organism>
<proteinExistence type="predicted"/>
<keyword evidence="3" id="KW-1185">Reference proteome</keyword>
<sequence>MASPPPTDFDAVLEKLGLGECIKTLRENGVENWETIKELTERDMKELGIKLDAHLVDIMIDNLIAISHPRSRESHEYSNFLQSHPSLYSAFDRIKSLEIDWKFGRINMADPYQVGHLLGELHATLSTIDDRYDARRVELAVRHFNVINGSGDAQKRSSSYK</sequence>
<dbReference type="GeneID" id="54466123"/>
<name>A0A6A6YXD8_9PEZI</name>
<dbReference type="AlphaFoldDB" id="A0A6A6YXD8"/>
<evidence type="ECO:0000313" key="2">
    <source>
        <dbReference type="EMBL" id="KAF2813616.1"/>
    </source>
</evidence>
<reference evidence="2 4" key="1">
    <citation type="journal article" date="2020" name="Stud. Mycol.">
        <title>101 Dothideomycetes genomes: a test case for predicting lifestyles and emergence of pathogens.</title>
        <authorList>
            <person name="Haridas S."/>
            <person name="Albert R."/>
            <person name="Binder M."/>
            <person name="Bloem J."/>
            <person name="Labutti K."/>
            <person name="Salamov A."/>
            <person name="Andreopoulos B."/>
            <person name="Baker S."/>
            <person name="Barry K."/>
            <person name="Bills G."/>
            <person name="Bluhm B."/>
            <person name="Cannon C."/>
            <person name="Castanera R."/>
            <person name="Culley D."/>
            <person name="Daum C."/>
            <person name="Ezra D."/>
            <person name="Gonzalez J."/>
            <person name="Henrissat B."/>
            <person name="Kuo A."/>
            <person name="Liang C."/>
            <person name="Lipzen A."/>
            <person name="Lutzoni F."/>
            <person name="Magnuson J."/>
            <person name="Mondo S."/>
            <person name="Nolan M."/>
            <person name="Ohm R."/>
            <person name="Pangilinan J."/>
            <person name="Park H.-J."/>
            <person name="Ramirez L."/>
            <person name="Alfaro M."/>
            <person name="Sun H."/>
            <person name="Tritt A."/>
            <person name="Yoshinaga Y."/>
            <person name="Zwiers L.-H."/>
            <person name="Turgeon B."/>
            <person name="Goodwin S."/>
            <person name="Spatafora J."/>
            <person name="Crous P."/>
            <person name="Grigoriev I."/>
        </authorList>
    </citation>
    <scope>NUCLEOTIDE SEQUENCE</scope>
    <source>
        <strain evidence="2 4">CBS 304.34</strain>
    </source>
</reference>
<accession>A0A6A6YXD8</accession>
<evidence type="ECO:0000313" key="3">
    <source>
        <dbReference type="Proteomes" id="UP000504636"/>
    </source>
</evidence>
<reference evidence="4" key="2">
    <citation type="submission" date="2020-04" db="EMBL/GenBank/DDBJ databases">
        <authorList>
            <consortium name="NCBI Genome Project"/>
        </authorList>
    </citation>
    <scope>NUCLEOTIDE SEQUENCE</scope>
    <source>
        <strain evidence="4">CBS 304.34</strain>
    </source>
</reference>
<dbReference type="OrthoDB" id="1919336at2759"/>
<evidence type="ECO:0000313" key="4">
    <source>
        <dbReference type="RefSeq" id="XP_033580580.1"/>
    </source>
</evidence>
<reference evidence="4" key="3">
    <citation type="submission" date="2025-04" db="UniProtKB">
        <authorList>
            <consortium name="RefSeq"/>
        </authorList>
    </citation>
    <scope>IDENTIFICATION</scope>
    <source>
        <strain evidence="4">CBS 304.34</strain>
    </source>
</reference>
<evidence type="ECO:0000259" key="1">
    <source>
        <dbReference type="Pfam" id="PF00536"/>
    </source>
</evidence>
<dbReference type="EMBL" id="MU003696">
    <property type="protein sequence ID" value="KAF2813616.1"/>
    <property type="molecule type" value="Genomic_DNA"/>
</dbReference>
<feature type="domain" description="SAM" evidence="1">
    <location>
        <begin position="12"/>
        <end position="54"/>
    </location>
</feature>
<dbReference type="Pfam" id="PF00536">
    <property type="entry name" value="SAM_1"/>
    <property type="match status" value="1"/>
</dbReference>
<dbReference type="Proteomes" id="UP000504636">
    <property type="component" value="Unplaced"/>
</dbReference>
<protein>
    <recommendedName>
        <fullName evidence="1">SAM domain-containing protein</fullName>
    </recommendedName>
</protein>
<gene>
    <name evidence="2 4" type="ORF">BDZ99DRAFT_517862</name>
</gene>
<dbReference type="Gene3D" id="1.10.150.50">
    <property type="entry name" value="Transcription Factor, Ets-1"/>
    <property type="match status" value="1"/>
</dbReference>
<dbReference type="RefSeq" id="XP_033580580.1">
    <property type="nucleotide sequence ID" value="XM_033725230.1"/>
</dbReference>
<dbReference type="InterPro" id="IPR001660">
    <property type="entry name" value="SAM"/>
</dbReference>